<dbReference type="GO" id="GO:0046872">
    <property type="term" value="F:metal ion binding"/>
    <property type="evidence" value="ECO:0007669"/>
    <property type="project" value="UniProtKB-KW"/>
</dbReference>
<comment type="similarity">
    <text evidence="4">Belongs to the DHPS family.</text>
</comment>
<dbReference type="PANTHER" id="PTHR20941:SF1">
    <property type="entry name" value="FOLIC ACID SYNTHESIS PROTEIN FOL1"/>
    <property type="match status" value="1"/>
</dbReference>
<accession>A0A5D3FTC7</accession>
<dbReference type="GO" id="GO:0046654">
    <property type="term" value="P:tetrahydrofolate biosynthetic process"/>
    <property type="evidence" value="ECO:0007669"/>
    <property type="project" value="TreeGrafter"/>
</dbReference>
<evidence type="ECO:0000256" key="3">
    <source>
        <dbReference type="ARBA" id="ARBA00004763"/>
    </source>
</evidence>
<evidence type="ECO:0000259" key="13">
    <source>
        <dbReference type="PROSITE" id="PS50972"/>
    </source>
</evidence>
<dbReference type="SUPFAM" id="SSF51717">
    <property type="entry name" value="Dihydropteroate synthetase-like"/>
    <property type="match status" value="1"/>
</dbReference>
<comment type="caution">
    <text evidence="14">The sequence shown here is derived from an EMBL/GenBank/DDBJ whole genome shotgun (WGS) entry which is preliminary data.</text>
</comment>
<comment type="cofactor">
    <cofactor evidence="2">
        <name>Mg(2+)</name>
        <dbReference type="ChEBI" id="CHEBI:18420"/>
    </cofactor>
</comment>
<dbReference type="EC" id="2.5.1.15" evidence="5"/>
<dbReference type="GO" id="GO:0005829">
    <property type="term" value="C:cytosol"/>
    <property type="evidence" value="ECO:0007669"/>
    <property type="project" value="TreeGrafter"/>
</dbReference>
<dbReference type="InterPro" id="IPR000489">
    <property type="entry name" value="Pterin-binding_dom"/>
</dbReference>
<evidence type="ECO:0000256" key="10">
    <source>
        <dbReference type="ARBA" id="ARBA00022909"/>
    </source>
</evidence>
<feature type="domain" description="Pterin-binding" evidence="13">
    <location>
        <begin position="1"/>
        <end position="258"/>
    </location>
</feature>
<dbReference type="InterPro" id="IPR011005">
    <property type="entry name" value="Dihydropteroate_synth-like_sf"/>
</dbReference>
<reference evidence="14 15" key="1">
    <citation type="submission" date="2019-08" db="EMBL/GenBank/DDBJ databases">
        <title>Actinomadura sp. nov. CYP1-5 isolated from mountain soil.</title>
        <authorList>
            <person name="Songsumanus A."/>
            <person name="Kuncharoen N."/>
            <person name="Kudo T."/>
            <person name="Yuki M."/>
            <person name="Igarashi Y."/>
            <person name="Tanasupawat S."/>
        </authorList>
    </citation>
    <scope>NUCLEOTIDE SEQUENCE [LARGE SCALE GENOMIC DNA]</scope>
    <source>
        <strain evidence="14 15">CYP1-5</strain>
    </source>
</reference>
<dbReference type="Gene3D" id="3.20.20.20">
    <property type="entry name" value="Dihydropteroate synthase-like"/>
    <property type="match status" value="1"/>
</dbReference>
<evidence type="ECO:0000256" key="11">
    <source>
        <dbReference type="ARBA" id="ARBA00030193"/>
    </source>
</evidence>
<keyword evidence="10" id="KW-0289">Folate biosynthesis</keyword>
<evidence type="ECO:0000256" key="5">
    <source>
        <dbReference type="ARBA" id="ARBA00012458"/>
    </source>
</evidence>
<sequence>MGVVNVTPDSFSDGGAWFDPEKAVRHGLDLVAEGADIVDVGGESTRPGAQRVSQDEELRRVIPVIEALTAENVPVSVDTMRADVAEAALSAGARLVNDVSGGLADPEMPRVVGTAGVPYVVMHWRGHSHDMQTRTIYADVVGEVRDELLRRVDAVVNEGVDPSMIVLDPGLGFAKSPTAGHNWSLLAHLDAFTGAGYPVLVGASRKNFLTRLLAEPDGTRRPFLECDDATVAVTALIAAAGAWCVRVHRVRPNADAVRVAAAFRAARPSADAPPADEQSPGQTAAGGRADDGSRRP</sequence>
<evidence type="ECO:0000256" key="7">
    <source>
        <dbReference type="ARBA" id="ARBA00022679"/>
    </source>
</evidence>
<dbReference type="CDD" id="cd00739">
    <property type="entry name" value="DHPS"/>
    <property type="match status" value="1"/>
</dbReference>
<keyword evidence="9" id="KW-0460">Magnesium</keyword>
<comment type="pathway">
    <text evidence="3">Cofactor biosynthesis; tetrahydrofolate biosynthesis; 7,8-dihydrofolate from 2-amino-4-hydroxy-6-hydroxymethyl-7,8-dihydropteridine diphosphate and 4-aminobenzoate: step 1/2.</text>
</comment>
<dbReference type="Proteomes" id="UP000323505">
    <property type="component" value="Unassembled WGS sequence"/>
</dbReference>
<evidence type="ECO:0000256" key="6">
    <source>
        <dbReference type="ARBA" id="ARBA00016919"/>
    </source>
</evidence>
<proteinExistence type="inferred from homology"/>
<name>A0A5D3FTC7_9ACTN</name>
<evidence type="ECO:0000256" key="1">
    <source>
        <dbReference type="ARBA" id="ARBA00000012"/>
    </source>
</evidence>
<evidence type="ECO:0000256" key="12">
    <source>
        <dbReference type="SAM" id="MobiDB-lite"/>
    </source>
</evidence>
<evidence type="ECO:0000313" key="14">
    <source>
        <dbReference type="EMBL" id="TYK51541.1"/>
    </source>
</evidence>
<dbReference type="NCBIfam" id="TIGR01496">
    <property type="entry name" value="DHPS"/>
    <property type="match status" value="1"/>
</dbReference>
<feature type="region of interest" description="Disordered" evidence="12">
    <location>
        <begin position="266"/>
        <end position="296"/>
    </location>
</feature>
<evidence type="ECO:0000256" key="4">
    <source>
        <dbReference type="ARBA" id="ARBA00009503"/>
    </source>
</evidence>
<dbReference type="PANTHER" id="PTHR20941">
    <property type="entry name" value="FOLATE SYNTHESIS PROTEINS"/>
    <property type="match status" value="1"/>
</dbReference>
<gene>
    <name evidence="14" type="primary">folP</name>
    <name evidence="14" type="ORF">FXF68_11925</name>
</gene>
<feature type="compositionally biased region" description="Low complexity" evidence="12">
    <location>
        <begin position="266"/>
        <end position="276"/>
    </location>
</feature>
<dbReference type="AlphaFoldDB" id="A0A5D3FTC7"/>
<evidence type="ECO:0000256" key="8">
    <source>
        <dbReference type="ARBA" id="ARBA00022723"/>
    </source>
</evidence>
<dbReference type="FunFam" id="3.20.20.20:FF:000006">
    <property type="entry name" value="Dihydropteroate synthase"/>
    <property type="match status" value="1"/>
</dbReference>
<dbReference type="Pfam" id="PF00809">
    <property type="entry name" value="Pterin_bind"/>
    <property type="match status" value="1"/>
</dbReference>
<keyword evidence="7 14" id="KW-0808">Transferase</keyword>
<dbReference type="InterPro" id="IPR045031">
    <property type="entry name" value="DHP_synth-like"/>
</dbReference>
<keyword evidence="8" id="KW-0479">Metal-binding</keyword>
<dbReference type="InterPro" id="IPR006390">
    <property type="entry name" value="DHP_synth_dom"/>
</dbReference>
<organism evidence="14 15">
    <name type="scientific">Actinomadura decatromicini</name>
    <dbReference type="NCBI Taxonomy" id="2604572"/>
    <lineage>
        <taxon>Bacteria</taxon>
        <taxon>Bacillati</taxon>
        <taxon>Actinomycetota</taxon>
        <taxon>Actinomycetes</taxon>
        <taxon>Streptosporangiales</taxon>
        <taxon>Thermomonosporaceae</taxon>
        <taxon>Actinomadura</taxon>
    </lineage>
</organism>
<comment type="catalytic activity">
    <reaction evidence="1">
        <text>(7,8-dihydropterin-6-yl)methyl diphosphate + 4-aminobenzoate = 7,8-dihydropteroate + diphosphate</text>
        <dbReference type="Rhea" id="RHEA:19949"/>
        <dbReference type="ChEBI" id="CHEBI:17836"/>
        <dbReference type="ChEBI" id="CHEBI:17839"/>
        <dbReference type="ChEBI" id="CHEBI:33019"/>
        <dbReference type="ChEBI" id="CHEBI:72950"/>
        <dbReference type="EC" id="2.5.1.15"/>
    </reaction>
</comment>
<evidence type="ECO:0000256" key="9">
    <source>
        <dbReference type="ARBA" id="ARBA00022842"/>
    </source>
</evidence>
<dbReference type="GO" id="GO:0046656">
    <property type="term" value="P:folic acid biosynthetic process"/>
    <property type="evidence" value="ECO:0007669"/>
    <property type="project" value="UniProtKB-KW"/>
</dbReference>
<dbReference type="PROSITE" id="PS00793">
    <property type="entry name" value="DHPS_2"/>
    <property type="match status" value="1"/>
</dbReference>
<evidence type="ECO:0000313" key="15">
    <source>
        <dbReference type="Proteomes" id="UP000323505"/>
    </source>
</evidence>
<dbReference type="GO" id="GO:0004156">
    <property type="term" value="F:dihydropteroate synthase activity"/>
    <property type="evidence" value="ECO:0007669"/>
    <property type="project" value="UniProtKB-EC"/>
</dbReference>
<evidence type="ECO:0000256" key="2">
    <source>
        <dbReference type="ARBA" id="ARBA00001946"/>
    </source>
</evidence>
<protein>
    <recommendedName>
        <fullName evidence="6">Dihydropteroate synthase</fullName>
        <ecNumber evidence="5">2.5.1.15</ecNumber>
    </recommendedName>
    <alternativeName>
        <fullName evidence="11">Dihydropteroate pyrophosphorylase</fullName>
    </alternativeName>
</protein>
<keyword evidence="15" id="KW-1185">Reference proteome</keyword>
<dbReference type="EMBL" id="VSRQ01000002">
    <property type="protein sequence ID" value="TYK51541.1"/>
    <property type="molecule type" value="Genomic_DNA"/>
</dbReference>
<dbReference type="PROSITE" id="PS50972">
    <property type="entry name" value="PTERIN_BINDING"/>
    <property type="match status" value="1"/>
</dbReference>